<gene>
    <name evidence="2" type="ORF">RSOL_552420</name>
</gene>
<evidence type="ECO:0000256" key="1">
    <source>
        <dbReference type="SAM" id="Phobius"/>
    </source>
</evidence>
<keyword evidence="1" id="KW-1133">Transmembrane helix</keyword>
<keyword evidence="1 2" id="KW-0812">Transmembrane</keyword>
<accession>X8JVK6</accession>
<sequence length="200" mass="22087">MVSGFGLQEGGDDFVDWLVAMLGFWIITSINSLFILTVDFSRTNTYLGCFTVQTALNLGLAIANLVNLLHHRNGVAQFICPSETRTYALVRNSFAAAAMGILLWRTITALLKAENAISTRVVSSTCGLITTNVHFIHILAERPTYGANSTYGDVEIDVSVSQADTKENWEPSSTYKYEPSYSRKMVDFIFKLPPTVVLFG</sequence>
<organism evidence="2 3">
    <name type="scientific">Rhizoctonia solani AG-3 Rhs1AP</name>
    <dbReference type="NCBI Taxonomy" id="1086054"/>
    <lineage>
        <taxon>Eukaryota</taxon>
        <taxon>Fungi</taxon>
        <taxon>Dikarya</taxon>
        <taxon>Basidiomycota</taxon>
        <taxon>Agaricomycotina</taxon>
        <taxon>Agaricomycetes</taxon>
        <taxon>Cantharellales</taxon>
        <taxon>Ceratobasidiaceae</taxon>
        <taxon>Rhizoctonia</taxon>
    </lineage>
</organism>
<dbReference type="AlphaFoldDB" id="X8JVK6"/>
<feature type="transmembrane region" description="Helical" evidence="1">
    <location>
        <begin position="17"/>
        <end position="38"/>
    </location>
</feature>
<keyword evidence="1" id="KW-0472">Membrane</keyword>
<proteinExistence type="predicted"/>
<comment type="caution">
    <text evidence="2">The sequence shown here is derived from an EMBL/GenBank/DDBJ whole genome shotgun (WGS) entry which is preliminary data.</text>
</comment>
<dbReference type="EMBL" id="JATN01000032">
    <property type="protein sequence ID" value="EUC67762.1"/>
    <property type="molecule type" value="Genomic_DNA"/>
</dbReference>
<name>X8JVK6_9AGAM</name>
<feature type="non-terminal residue" evidence="2">
    <location>
        <position position="200"/>
    </location>
</feature>
<evidence type="ECO:0000313" key="3">
    <source>
        <dbReference type="Proteomes" id="UP000030108"/>
    </source>
</evidence>
<dbReference type="Proteomes" id="UP000030108">
    <property type="component" value="Unassembled WGS sequence"/>
</dbReference>
<protein>
    <submittedName>
        <fullName evidence="2">Transmembrane protein, putative</fullName>
    </submittedName>
</protein>
<reference evidence="3" key="1">
    <citation type="journal article" date="2014" name="Genome Announc.">
        <title>Draft genome sequence of the plant-pathogenic soil fungus Rhizoctonia solani anastomosis group 3 strain Rhs1AP.</title>
        <authorList>
            <person name="Cubeta M.A."/>
            <person name="Thomas E."/>
            <person name="Dean R.A."/>
            <person name="Jabaji S."/>
            <person name="Neate S.M."/>
            <person name="Tavantzis S."/>
            <person name="Toda T."/>
            <person name="Vilgalys R."/>
            <person name="Bharathan N."/>
            <person name="Fedorova-Abrams N."/>
            <person name="Pakala S.B."/>
            <person name="Pakala S.M."/>
            <person name="Zafar N."/>
            <person name="Joardar V."/>
            <person name="Losada L."/>
            <person name="Nierman W.C."/>
        </authorList>
    </citation>
    <scope>NUCLEOTIDE SEQUENCE [LARGE SCALE GENOMIC DNA]</scope>
    <source>
        <strain evidence="3">AG-3</strain>
    </source>
</reference>
<evidence type="ECO:0000313" key="2">
    <source>
        <dbReference type="EMBL" id="EUC67762.1"/>
    </source>
</evidence>
<feature type="transmembrane region" description="Helical" evidence="1">
    <location>
        <begin position="45"/>
        <end position="66"/>
    </location>
</feature>